<dbReference type="SUPFAM" id="SSF48264">
    <property type="entry name" value="Cytochrome P450"/>
    <property type="match status" value="1"/>
</dbReference>
<proteinExistence type="inferred from homology"/>
<organism evidence="10 11">
    <name type="scientific">Bondarzewia mesenterica</name>
    <dbReference type="NCBI Taxonomy" id="1095465"/>
    <lineage>
        <taxon>Eukaryota</taxon>
        <taxon>Fungi</taxon>
        <taxon>Dikarya</taxon>
        <taxon>Basidiomycota</taxon>
        <taxon>Agaricomycotina</taxon>
        <taxon>Agaricomycetes</taxon>
        <taxon>Russulales</taxon>
        <taxon>Bondarzewiaceae</taxon>
        <taxon>Bondarzewia</taxon>
    </lineage>
</organism>
<evidence type="ECO:0000256" key="5">
    <source>
        <dbReference type="ARBA" id="ARBA00022723"/>
    </source>
</evidence>
<evidence type="ECO:0000256" key="3">
    <source>
        <dbReference type="ARBA" id="ARBA00010617"/>
    </source>
</evidence>
<dbReference type="GO" id="GO:0005506">
    <property type="term" value="F:iron ion binding"/>
    <property type="evidence" value="ECO:0007669"/>
    <property type="project" value="InterPro"/>
</dbReference>
<protein>
    <recommendedName>
        <fullName evidence="12">Cytochrome P450</fullName>
    </recommendedName>
</protein>
<evidence type="ECO:0000256" key="4">
    <source>
        <dbReference type="ARBA" id="ARBA00022617"/>
    </source>
</evidence>
<dbReference type="Pfam" id="PF00067">
    <property type="entry name" value="p450"/>
    <property type="match status" value="2"/>
</dbReference>
<comment type="pathway">
    <text evidence="2">Secondary metabolite biosynthesis.</text>
</comment>
<keyword evidence="11" id="KW-1185">Reference proteome</keyword>
<dbReference type="PANTHER" id="PTHR24305">
    <property type="entry name" value="CYTOCHROME P450"/>
    <property type="match status" value="1"/>
</dbReference>
<gene>
    <name evidence="10" type="ORF">EW146_g8046</name>
</gene>
<dbReference type="GO" id="GO:0016705">
    <property type="term" value="F:oxidoreductase activity, acting on paired donors, with incorporation or reduction of molecular oxygen"/>
    <property type="evidence" value="ECO:0007669"/>
    <property type="project" value="InterPro"/>
</dbReference>
<dbReference type="PANTHER" id="PTHR24305:SF166">
    <property type="entry name" value="CYTOCHROME P450 12A4, MITOCHONDRIAL-RELATED"/>
    <property type="match status" value="1"/>
</dbReference>
<evidence type="ECO:0000256" key="6">
    <source>
        <dbReference type="ARBA" id="ARBA00023002"/>
    </source>
</evidence>
<dbReference type="Gene3D" id="1.10.630.10">
    <property type="entry name" value="Cytochrome P450"/>
    <property type="match status" value="1"/>
</dbReference>
<dbReference type="EMBL" id="SGPL01000515">
    <property type="protein sequence ID" value="THH11443.1"/>
    <property type="molecule type" value="Genomic_DNA"/>
</dbReference>
<name>A0A4V3XDY0_9AGAM</name>
<dbReference type="GO" id="GO:0004497">
    <property type="term" value="F:monooxygenase activity"/>
    <property type="evidence" value="ECO:0007669"/>
    <property type="project" value="UniProtKB-KW"/>
</dbReference>
<evidence type="ECO:0008006" key="12">
    <source>
        <dbReference type="Google" id="ProtNLM"/>
    </source>
</evidence>
<dbReference type="InterPro" id="IPR050121">
    <property type="entry name" value="Cytochrome_P450_monoxygenase"/>
</dbReference>
<comment type="caution">
    <text evidence="10">The sequence shown here is derived from an EMBL/GenBank/DDBJ whole genome shotgun (WGS) entry which is preliminary data.</text>
</comment>
<evidence type="ECO:0000313" key="11">
    <source>
        <dbReference type="Proteomes" id="UP000310158"/>
    </source>
</evidence>
<dbReference type="PRINTS" id="PR00465">
    <property type="entry name" value="EP450IV"/>
</dbReference>
<evidence type="ECO:0000256" key="2">
    <source>
        <dbReference type="ARBA" id="ARBA00005179"/>
    </source>
</evidence>
<keyword evidence="4 9" id="KW-0349">Heme</keyword>
<evidence type="ECO:0000256" key="1">
    <source>
        <dbReference type="ARBA" id="ARBA00001971"/>
    </source>
</evidence>
<comment type="similarity">
    <text evidence="3">Belongs to the cytochrome P450 family.</text>
</comment>
<dbReference type="InterPro" id="IPR002403">
    <property type="entry name" value="Cyt_P450_E_grp-IV"/>
</dbReference>
<dbReference type="OrthoDB" id="1470350at2759"/>
<keyword evidence="5 9" id="KW-0479">Metal-binding</keyword>
<evidence type="ECO:0000313" key="10">
    <source>
        <dbReference type="EMBL" id="THH11443.1"/>
    </source>
</evidence>
<dbReference type="GO" id="GO:0020037">
    <property type="term" value="F:heme binding"/>
    <property type="evidence" value="ECO:0007669"/>
    <property type="project" value="InterPro"/>
</dbReference>
<sequence length="563" mass="62666">MLKIPEASAQQLHIRITAAAKPSHSVTHPAEVPAGSIAVGCVVYEVTRKVLQNYNSPLRNIPGPSSLGFVRGSFGHAPEFEAFGLIEQWIEEYGHTFTFKTVFSYNKLFTMDTKALSHVLSHHGGYEKTGEARFNLGELLGKGLLFVEGEDHRKQRKVLSPAFGNAQIRGFTEIFVEKSNELRDIWASKVSSSPRKDGKLEVDAFAWLNKVTLDIIGLAASSMSDHFQGFNYDFDSLHSPDDKPNELNEAVRTMFSFDVEKLSFLLQLFFPPTRIFPTERSRQLAKALTVLRRIGMKMIAEKKAAVLVEASEGVEKKDVEGRDILSLLIKANMATDLPESARLNDEEILSQVPTFLVAGHETTSTGVAWTLFALSGHPAIQSKLRVELLAHPTDTPTMDELNSLPYLDAVVREVLRLYAPVGNTERVAVQDDVIPLNTEFVDKDGVRRKEIRSTLMGCAWSYSVARGDQIHIPIRILNRSVEFWGEDAHEFKPERWTNPSEASAQSARIPSIWSNLLTFISGSHACIGYRFSIIELSPFLLPSTPFPPSLVVLSATHVARHTS</sequence>
<keyword evidence="7 9" id="KW-0408">Iron</keyword>
<dbReference type="InterPro" id="IPR036396">
    <property type="entry name" value="Cyt_P450_sf"/>
</dbReference>
<evidence type="ECO:0000256" key="8">
    <source>
        <dbReference type="ARBA" id="ARBA00023033"/>
    </source>
</evidence>
<accession>A0A4V3XDY0</accession>
<feature type="binding site" description="axial binding residue" evidence="9">
    <location>
        <position position="526"/>
    </location>
    <ligand>
        <name>heme</name>
        <dbReference type="ChEBI" id="CHEBI:30413"/>
    </ligand>
    <ligandPart>
        <name>Fe</name>
        <dbReference type="ChEBI" id="CHEBI:18248"/>
    </ligandPart>
</feature>
<dbReference type="PRINTS" id="PR00385">
    <property type="entry name" value="P450"/>
</dbReference>
<reference evidence="10 11" key="1">
    <citation type="submission" date="2019-02" db="EMBL/GenBank/DDBJ databases">
        <title>Genome sequencing of the rare red list fungi Bondarzewia mesenterica.</title>
        <authorList>
            <person name="Buettner E."/>
            <person name="Kellner H."/>
        </authorList>
    </citation>
    <scope>NUCLEOTIDE SEQUENCE [LARGE SCALE GENOMIC DNA]</scope>
    <source>
        <strain evidence="10 11">DSM 108281</strain>
    </source>
</reference>
<comment type="cofactor">
    <cofactor evidence="1 9">
        <name>heme</name>
        <dbReference type="ChEBI" id="CHEBI:30413"/>
    </cofactor>
</comment>
<dbReference type="Proteomes" id="UP000310158">
    <property type="component" value="Unassembled WGS sequence"/>
</dbReference>
<evidence type="ECO:0000256" key="9">
    <source>
        <dbReference type="PIRSR" id="PIRSR602403-1"/>
    </source>
</evidence>
<evidence type="ECO:0000256" key="7">
    <source>
        <dbReference type="ARBA" id="ARBA00023004"/>
    </source>
</evidence>
<dbReference type="CDD" id="cd11069">
    <property type="entry name" value="CYP_FUM15-like"/>
    <property type="match status" value="1"/>
</dbReference>
<keyword evidence="6" id="KW-0560">Oxidoreductase</keyword>
<keyword evidence="8" id="KW-0503">Monooxygenase</keyword>
<dbReference type="InterPro" id="IPR001128">
    <property type="entry name" value="Cyt_P450"/>
</dbReference>
<dbReference type="AlphaFoldDB" id="A0A4V3XDY0"/>